<dbReference type="EMBL" id="CP041186">
    <property type="protein sequence ID" value="QDG49873.1"/>
    <property type="molecule type" value="Genomic_DNA"/>
</dbReference>
<protein>
    <submittedName>
        <fullName evidence="3">VWA domain-containing protein</fullName>
    </submittedName>
</protein>
<sequence length="1187" mass="128599">MRTAGASTTQGQKMGNQRFKQTLLGAVTLGTFLAFAPSAHADGEWKAPDVTILLGADIFSGGQTDKSGPMLNTTISNYWEDGACTYDQNGVPSSDCDRLRFGLTMFRGPNTSNNICPDPIAPLSPPQEDGGGQLTTGGPYHVAQLQSDAGDLYCDDFKQRTLGEAMLEYRDNRFNNELGTNWPDRPQLTLQLIKNLPQTNNATQDQVREALLAACELYQGNGGQHLSLPTWVMTSPLADADAELFGGMLAAAGGTGQCCYKPAFAGSCDPTDSSQTLDMCEHLLEQNSSGIVHTETRLRSDIDDAKYNCTATGKPAAPGAMKHDKFSDMKCNLQGSPCSGNHPGEPAYLWPVFSCIQLRPSNIPPDQLSVEYCGEIDGEPIDASHGDKDGDGCITLTPGNGIEFVDENKNLYYVSQGGSSLCQSIGSGDSTINVNCPNLNELCDLNDGSQCTLGQYQCINNRQVCERFPGNDSCDSAACGQEQVHDVGLVQPNVQFVVDRSGSMSGNRWTSAEQVTENLATWSYEGAGCEDDGTYCDKVRLGVHFWSSYPAYAYGAQEDMTGTMIDDAYDDNAPSGGTAFHVAAQQLRDEAALQDSTRPNAGIFVTDGAPDQAFTTREAVRLLCDLKTRSGSPVATYSVGYQDGNQQLNSLIAAAGGTGSCCFASDGTCDTEREASPCEMYRYEQDNGQRIVNELETWLQTYEPVWYAGWREIVDSHAARGHTKDSYRTGTVADDLDMALDFSMFAYANLVGNPDNIDCDSNAGNPNATGSNPGAFYRYMICEMEDTLSYVVRQRYDWGNDRAEEYDSSEYTALKRVQDDSAFLDNDYVCTGSKFADDENALYAELQAILSSMECTYPLSLLDGMDSAPQFTDATRVKLYVPSLGTVVDVPHTDDTDAQRDFKDELCNLGIANCASYQDDGWSFSNEGRTSVKLTPELCDLTKTDLVEQLTTQVCRMCDPDLVGTSCDYVACTPSSPPSNPTTGDTAYTADGEMCEFTEFPCADNPDDTCSGWTKTGRCGMGAYACDADGFPYCEQVRSRMPEICNNVDDDCDGSIDDLSENLDEWDEPQYSIAGEEYDGWYCSYRDTCTCPPGHTDSVGGTKADGADEFTKMMEHQQQYGECQCGEGMVSGENTAYEPTRTWAPSKPEGEPQAACSAAGDNAPTGLGAAIAALLFGLVGWRRRRDG</sequence>
<dbReference type="OrthoDB" id="5500855at2"/>
<evidence type="ECO:0000259" key="2">
    <source>
        <dbReference type="PROSITE" id="PS50234"/>
    </source>
</evidence>
<dbReference type="Gene3D" id="3.40.50.410">
    <property type="entry name" value="von Willebrand factor, type A domain"/>
    <property type="match status" value="1"/>
</dbReference>
<accession>A0A5B8Y091</accession>
<feature type="domain" description="VWFA" evidence="2">
    <location>
        <begin position="493"/>
        <end position="699"/>
    </location>
</feature>
<keyword evidence="4" id="KW-1185">Reference proteome</keyword>
<feature type="chain" id="PRO_5030106148" evidence="1">
    <location>
        <begin position="42"/>
        <end position="1187"/>
    </location>
</feature>
<feature type="signal peptide" evidence="1">
    <location>
        <begin position="1"/>
        <end position="41"/>
    </location>
</feature>
<name>A0A4Y6PNV1_PERCE</name>
<dbReference type="AlphaFoldDB" id="A0A4Y6PNV1"/>
<accession>A0A4Y6PNV1</accession>
<reference evidence="3 4" key="1">
    <citation type="submission" date="2019-06" db="EMBL/GenBank/DDBJ databases">
        <title>Persicimonas caeni gen. nov., sp. nov., a predatory bacterium isolated from solar saltern.</title>
        <authorList>
            <person name="Wang S."/>
        </authorList>
    </citation>
    <scope>NUCLEOTIDE SEQUENCE [LARGE SCALE GENOMIC DNA]</scope>
    <source>
        <strain evidence="3 4">YN101</strain>
    </source>
</reference>
<organism evidence="3 4">
    <name type="scientific">Persicimonas caeni</name>
    <dbReference type="NCBI Taxonomy" id="2292766"/>
    <lineage>
        <taxon>Bacteria</taxon>
        <taxon>Deltaproteobacteria</taxon>
        <taxon>Bradymonadales</taxon>
        <taxon>Bradymonadaceae</taxon>
        <taxon>Persicimonas</taxon>
    </lineage>
</organism>
<evidence type="ECO:0000256" key="1">
    <source>
        <dbReference type="SAM" id="SignalP"/>
    </source>
</evidence>
<dbReference type="PROSITE" id="PS50234">
    <property type="entry name" value="VWFA"/>
    <property type="match status" value="1"/>
</dbReference>
<dbReference type="InterPro" id="IPR002035">
    <property type="entry name" value="VWF_A"/>
</dbReference>
<dbReference type="Pfam" id="PF00092">
    <property type="entry name" value="VWA"/>
    <property type="match status" value="1"/>
</dbReference>
<keyword evidence="1" id="KW-0732">Signal</keyword>
<dbReference type="SUPFAM" id="SSF53300">
    <property type="entry name" value="vWA-like"/>
    <property type="match status" value="1"/>
</dbReference>
<dbReference type="Proteomes" id="UP000315995">
    <property type="component" value="Chromosome"/>
</dbReference>
<evidence type="ECO:0000313" key="3">
    <source>
        <dbReference type="EMBL" id="QDG49873.1"/>
    </source>
</evidence>
<dbReference type="CDD" id="cd00198">
    <property type="entry name" value="vWFA"/>
    <property type="match status" value="1"/>
</dbReference>
<evidence type="ECO:0000313" key="4">
    <source>
        <dbReference type="Proteomes" id="UP000315995"/>
    </source>
</evidence>
<proteinExistence type="predicted"/>
<gene>
    <name evidence="3" type="ORF">FIV42_03690</name>
</gene>
<dbReference type="InterPro" id="IPR036465">
    <property type="entry name" value="vWFA_dom_sf"/>
</dbReference>